<reference evidence="1 2" key="1">
    <citation type="journal article" date="2016" name="Nat. Commun.">
        <title>Extremotolerant tardigrade genome and improved radiotolerance of human cultured cells by tardigrade-unique protein.</title>
        <authorList>
            <person name="Hashimoto T."/>
            <person name="Horikawa D.D."/>
            <person name="Saito Y."/>
            <person name="Kuwahara H."/>
            <person name="Kozuka-Hata H."/>
            <person name="Shin-I T."/>
            <person name="Minakuchi Y."/>
            <person name="Ohishi K."/>
            <person name="Motoyama A."/>
            <person name="Aizu T."/>
            <person name="Enomoto A."/>
            <person name="Kondo K."/>
            <person name="Tanaka S."/>
            <person name="Hara Y."/>
            <person name="Koshikawa S."/>
            <person name="Sagara H."/>
            <person name="Miura T."/>
            <person name="Yokobori S."/>
            <person name="Miyagawa K."/>
            <person name="Suzuki Y."/>
            <person name="Kubo T."/>
            <person name="Oyama M."/>
            <person name="Kohara Y."/>
            <person name="Fujiyama A."/>
            <person name="Arakawa K."/>
            <person name="Katayama T."/>
            <person name="Toyoda A."/>
            <person name="Kunieda T."/>
        </authorList>
    </citation>
    <scope>NUCLEOTIDE SEQUENCE [LARGE SCALE GENOMIC DNA]</scope>
    <source>
        <strain evidence="1 2">YOKOZUNA-1</strain>
    </source>
</reference>
<gene>
    <name evidence="1" type="primary">RvY_04064-1</name>
    <name evidence="1" type="synonym">RvY_04064.1</name>
    <name evidence="1" type="ORF">RvY_04064</name>
</gene>
<protein>
    <submittedName>
        <fullName evidence="1">Uncharacterized protein</fullName>
    </submittedName>
</protein>
<dbReference type="AlphaFoldDB" id="A0A1D1UTU7"/>
<organism evidence="1 2">
    <name type="scientific">Ramazzottius varieornatus</name>
    <name type="common">Water bear</name>
    <name type="synonym">Tardigrade</name>
    <dbReference type="NCBI Taxonomy" id="947166"/>
    <lineage>
        <taxon>Eukaryota</taxon>
        <taxon>Metazoa</taxon>
        <taxon>Ecdysozoa</taxon>
        <taxon>Tardigrada</taxon>
        <taxon>Eutardigrada</taxon>
        <taxon>Parachela</taxon>
        <taxon>Hypsibioidea</taxon>
        <taxon>Ramazzottiidae</taxon>
        <taxon>Ramazzottius</taxon>
    </lineage>
</organism>
<comment type="caution">
    <text evidence="1">The sequence shown here is derived from an EMBL/GenBank/DDBJ whole genome shotgun (WGS) entry which is preliminary data.</text>
</comment>
<name>A0A1D1UTU7_RAMVA</name>
<evidence type="ECO:0000313" key="2">
    <source>
        <dbReference type="Proteomes" id="UP000186922"/>
    </source>
</evidence>
<dbReference type="EMBL" id="BDGG01000002">
    <property type="protein sequence ID" value="GAU91895.1"/>
    <property type="molecule type" value="Genomic_DNA"/>
</dbReference>
<keyword evidence="2" id="KW-1185">Reference proteome</keyword>
<accession>A0A1D1UTU7</accession>
<evidence type="ECO:0000313" key="1">
    <source>
        <dbReference type="EMBL" id="GAU91895.1"/>
    </source>
</evidence>
<dbReference type="Gene3D" id="3.40.50.2300">
    <property type="match status" value="1"/>
</dbReference>
<dbReference type="Proteomes" id="UP000186922">
    <property type="component" value="Unassembled WGS sequence"/>
</dbReference>
<dbReference type="OrthoDB" id="1890790at2759"/>
<proteinExistence type="predicted"/>
<sequence length="130" mass="14413">MCYRLERNGVGMIYDYNEAAATMDMALDYANHNILPSHLRLASVYRDIGNTCSAKTHIVEHALGLKDKGVFCTVYIGPGTIQKFFGDKTTNLSSGYLGCGSAAEVLNNLAEAWDIPIIDCHLREWDKPLQ</sequence>